<dbReference type="Proteomes" id="UP000268669">
    <property type="component" value="Chromosome"/>
</dbReference>
<protein>
    <submittedName>
        <fullName evidence="2">Rha family transcriptional regulator</fullName>
    </submittedName>
</protein>
<reference evidence="2" key="1">
    <citation type="submission" date="2018-11" db="EMBL/GenBank/DDBJ databases">
        <title>FDA dAtabase for Regulatory Grade micrObial Sequences (FDA-ARGOS): Supporting development and validation of Infectious Disease Dx tests.</title>
        <authorList>
            <person name="Bliska J."/>
            <person name="Cleland M.-M."/>
            <person name="Tallon L."/>
            <person name="Sadzewicz L."/>
            <person name="Zhao X."/>
            <person name="Vavikolanu K."/>
            <person name="Mehta A."/>
            <person name="Aluvathingal J."/>
            <person name="Nadendla S."/>
            <person name="Yan Y."/>
            <person name="Sichtig H."/>
        </authorList>
    </citation>
    <scope>NUCLEOTIDE SEQUENCE [LARGE SCALE GENOMIC DNA]</scope>
    <source>
        <strain evidence="2">FDAARGOS_581</strain>
    </source>
</reference>
<dbReference type="EMBL" id="CP033713">
    <property type="protein sequence ID" value="AYW90226.1"/>
    <property type="molecule type" value="Genomic_DNA"/>
</dbReference>
<evidence type="ECO:0000259" key="1">
    <source>
        <dbReference type="Pfam" id="PF10549"/>
    </source>
</evidence>
<feature type="domain" description="Bacteriophage P22 Orf201 C-terminal" evidence="1">
    <location>
        <begin position="123"/>
        <end position="175"/>
    </location>
</feature>
<gene>
    <name evidence="2" type="ORF">EGX47_01975</name>
</gene>
<dbReference type="RefSeq" id="WP_080693615.1">
    <property type="nucleotide sequence ID" value="NZ_CCBI010000011.1"/>
</dbReference>
<dbReference type="InterPro" id="IPR014054">
    <property type="entry name" value="Phage_regulatory_Rha"/>
</dbReference>
<sequence>MKHAISTAIDFDFKKFLAVDAGEVMTDTMQVAKAFNKRHADVLRAVDRMHCSVEFRQAHFCVSEKINELGVFDKKQRYFRMDFSGFVMLVMGFNGPAAATVKEAYINAFNWMTGELKKYREGYEAERNAAMLEYMKEKDVASMSGRLLNRWGKKTKPRLTARIEQLDKKGQVTIPGLTDKAA</sequence>
<evidence type="ECO:0000313" key="2">
    <source>
        <dbReference type="EMBL" id="AYW90226.1"/>
    </source>
</evidence>
<accession>A0ABN5R0N2</accession>
<dbReference type="Pfam" id="PF09669">
    <property type="entry name" value="Phage_pRha"/>
    <property type="match status" value="1"/>
</dbReference>
<organism evidence="2 3">
    <name type="scientific">Yersinia pseudotuberculosis</name>
    <dbReference type="NCBI Taxonomy" id="633"/>
    <lineage>
        <taxon>Bacteria</taxon>
        <taxon>Pseudomonadati</taxon>
        <taxon>Pseudomonadota</taxon>
        <taxon>Gammaproteobacteria</taxon>
        <taxon>Enterobacterales</taxon>
        <taxon>Yersiniaceae</taxon>
        <taxon>Yersinia</taxon>
    </lineage>
</organism>
<dbReference type="InterPro" id="IPR018877">
    <property type="entry name" value="Phage_P22_Orf201_C"/>
</dbReference>
<dbReference type="NCBIfam" id="TIGR02681">
    <property type="entry name" value="phage_pRha"/>
    <property type="match status" value="1"/>
</dbReference>
<proteinExistence type="predicted"/>
<evidence type="ECO:0000313" key="3">
    <source>
        <dbReference type="Proteomes" id="UP000268669"/>
    </source>
</evidence>
<dbReference type="Pfam" id="PF10549">
    <property type="entry name" value="ORF11CD3"/>
    <property type="match status" value="1"/>
</dbReference>
<name>A0ABN5R0N2_YERPU</name>
<keyword evidence="3" id="KW-1185">Reference proteome</keyword>